<keyword evidence="2" id="KW-0812">Transmembrane</keyword>
<dbReference type="Proteomes" id="UP000825729">
    <property type="component" value="Unassembled WGS sequence"/>
</dbReference>
<dbReference type="GO" id="GO:0005886">
    <property type="term" value="C:plasma membrane"/>
    <property type="evidence" value="ECO:0007669"/>
    <property type="project" value="TreeGrafter"/>
</dbReference>
<feature type="transmembrane region" description="Helical" evidence="2">
    <location>
        <begin position="42"/>
        <end position="63"/>
    </location>
</feature>
<evidence type="ECO:0000313" key="3">
    <source>
        <dbReference type="EMBL" id="KAG9458816.1"/>
    </source>
</evidence>
<sequence length="70" mass="7608">MQSDGSNQVIGVGINTEWGLLMASISEDNGEETLLQVRLNGVTTFIGIVGLLVTVFVLIVLLIRRPVRQL</sequence>
<proteinExistence type="predicted"/>
<name>A0AAV7FFH3_ARIFI</name>
<dbReference type="PANTHER" id="PTHR24093">
    <property type="entry name" value="CATION TRANSPORTING ATPASE"/>
    <property type="match status" value="1"/>
</dbReference>
<keyword evidence="2" id="KW-0472">Membrane</keyword>
<keyword evidence="4" id="KW-1185">Reference proteome</keyword>
<comment type="caution">
    <text evidence="3">The sequence shown here is derived from an EMBL/GenBank/DDBJ whole genome shotgun (WGS) entry which is preliminary data.</text>
</comment>
<keyword evidence="2" id="KW-1133">Transmembrane helix</keyword>
<evidence type="ECO:0000256" key="1">
    <source>
        <dbReference type="ARBA" id="ARBA00022842"/>
    </source>
</evidence>
<dbReference type="AlphaFoldDB" id="A0AAV7FFH3"/>
<dbReference type="GO" id="GO:0005388">
    <property type="term" value="F:P-type calcium transporter activity"/>
    <property type="evidence" value="ECO:0007669"/>
    <property type="project" value="TreeGrafter"/>
</dbReference>
<protein>
    <submittedName>
        <fullName evidence="3">Uncharacterized protein</fullName>
    </submittedName>
</protein>
<evidence type="ECO:0000256" key="2">
    <source>
        <dbReference type="SAM" id="Phobius"/>
    </source>
</evidence>
<keyword evidence="1" id="KW-0460">Magnesium</keyword>
<dbReference type="Gene3D" id="1.20.1110.10">
    <property type="entry name" value="Calcium-transporting ATPase, transmembrane domain"/>
    <property type="match status" value="1"/>
</dbReference>
<organism evidence="3 4">
    <name type="scientific">Aristolochia fimbriata</name>
    <name type="common">White veined hardy Dutchman's pipe vine</name>
    <dbReference type="NCBI Taxonomy" id="158543"/>
    <lineage>
        <taxon>Eukaryota</taxon>
        <taxon>Viridiplantae</taxon>
        <taxon>Streptophyta</taxon>
        <taxon>Embryophyta</taxon>
        <taxon>Tracheophyta</taxon>
        <taxon>Spermatophyta</taxon>
        <taxon>Magnoliopsida</taxon>
        <taxon>Magnoliidae</taxon>
        <taxon>Piperales</taxon>
        <taxon>Aristolochiaceae</taxon>
        <taxon>Aristolochia</taxon>
    </lineage>
</organism>
<evidence type="ECO:0000313" key="4">
    <source>
        <dbReference type="Proteomes" id="UP000825729"/>
    </source>
</evidence>
<reference evidence="3 4" key="1">
    <citation type="submission" date="2021-07" db="EMBL/GenBank/DDBJ databases">
        <title>The Aristolochia fimbriata genome: insights into angiosperm evolution, floral development and chemical biosynthesis.</title>
        <authorList>
            <person name="Jiao Y."/>
        </authorList>
    </citation>
    <scope>NUCLEOTIDE SEQUENCE [LARGE SCALE GENOMIC DNA]</scope>
    <source>
        <strain evidence="3">IBCAS-2021</strain>
        <tissue evidence="3">Leaf</tissue>
    </source>
</reference>
<dbReference type="EMBL" id="JAINDJ010000002">
    <property type="protein sequence ID" value="KAG9458816.1"/>
    <property type="molecule type" value="Genomic_DNA"/>
</dbReference>
<accession>A0AAV7FFH3</accession>
<dbReference type="PANTHER" id="PTHR24093:SF520">
    <property type="entry name" value="CALCIUM-TRANSPORTING ATPASE 9, PLASMA MEMBRANE-TYPE"/>
    <property type="match status" value="1"/>
</dbReference>
<gene>
    <name evidence="3" type="ORF">H6P81_003324</name>
</gene>